<dbReference type="Pfam" id="PF00110">
    <property type="entry name" value="wnt"/>
    <property type="match status" value="1"/>
</dbReference>
<keyword evidence="3 10" id="KW-0217">Developmental protein</keyword>
<dbReference type="AlphaFoldDB" id="A0A653C6Y1"/>
<comment type="similarity">
    <text evidence="2 10">Belongs to the Wnt family.</text>
</comment>
<dbReference type="GO" id="GO:0060070">
    <property type="term" value="P:canonical Wnt signaling pathway"/>
    <property type="evidence" value="ECO:0007669"/>
    <property type="project" value="TreeGrafter"/>
</dbReference>
<dbReference type="Proteomes" id="UP000410492">
    <property type="component" value="Unassembled WGS sequence"/>
</dbReference>
<dbReference type="GO" id="GO:0045165">
    <property type="term" value="P:cell fate commitment"/>
    <property type="evidence" value="ECO:0007669"/>
    <property type="project" value="TreeGrafter"/>
</dbReference>
<dbReference type="EMBL" id="CAACVG010007105">
    <property type="protein sequence ID" value="VEN43682.1"/>
    <property type="molecule type" value="Genomic_DNA"/>
</dbReference>
<keyword evidence="5" id="KW-0272">Extracellular matrix</keyword>
<feature type="non-terminal residue" evidence="11">
    <location>
        <position position="123"/>
    </location>
</feature>
<evidence type="ECO:0000256" key="4">
    <source>
        <dbReference type="ARBA" id="ARBA00022525"/>
    </source>
</evidence>
<keyword evidence="4" id="KW-0964">Secreted</keyword>
<dbReference type="PANTHER" id="PTHR12027:SF77">
    <property type="entry name" value="PROTEIN WNT-5"/>
    <property type="match status" value="1"/>
</dbReference>
<evidence type="ECO:0000256" key="3">
    <source>
        <dbReference type="ARBA" id="ARBA00022473"/>
    </source>
</evidence>
<evidence type="ECO:0000256" key="10">
    <source>
        <dbReference type="RuleBase" id="RU003500"/>
    </source>
</evidence>
<evidence type="ECO:0000256" key="2">
    <source>
        <dbReference type="ARBA" id="ARBA00005683"/>
    </source>
</evidence>
<name>A0A653C6Y1_CALMS</name>
<evidence type="ECO:0000256" key="1">
    <source>
        <dbReference type="ARBA" id="ARBA00004498"/>
    </source>
</evidence>
<comment type="function">
    <text evidence="10">Ligand for members of the frizzled family of seven transmembrane receptors.</text>
</comment>
<evidence type="ECO:0000256" key="7">
    <source>
        <dbReference type="ARBA" id="ARBA00023157"/>
    </source>
</evidence>
<keyword evidence="7" id="KW-1015">Disulfide bond</keyword>
<keyword evidence="8" id="KW-0325">Glycoprotein</keyword>
<dbReference type="GO" id="GO:0005615">
    <property type="term" value="C:extracellular space"/>
    <property type="evidence" value="ECO:0007669"/>
    <property type="project" value="TreeGrafter"/>
</dbReference>
<accession>A0A653C6Y1</accession>
<proteinExistence type="inferred from homology"/>
<evidence type="ECO:0000256" key="9">
    <source>
        <dbReference type="ARBA" id="ARBA00023288"/>
    </source>
</evidence>
<protein>
    <recommendedName>
        <fullName evidence="10">Protein Wnt</fullName>
    </recommendedName>
</protein>
<dbReference type="InterPro" id="IPR005817">
    <property type="entry name" value="Wnt"/>
</dbReference>
<dbReference type="GO" id="GO:0005125">
    <property type="term" value="F:cytokine activity"/>
    <property type="evidence" value="ECO:0007669"/>
    <property type="project" value="TreeGrafter"/>
</dbReference>
<dbReference type="OrthoDB" id="5945655at2759"/>
<reference evidence="11 12" key="1">
    <citation type="submission" date="2019-01" db="EMBL/GenBank/DDBJ databases">
        <authorList>
            <person name="Sayadi A."/>
        </authorList>
    </citation>
    <scope>NUCLEOTIDE SEQUENCE [LARGE SCALE GENOMIC DNA]</scope>
</reference>
<evidence type="ECO:0000313" key="11">
    <source>
        <dbReference type="EMBL" id="VEN43682.1"/>
    </source>
</evidence>
<evidence type="ECO:0000313" key="12">
    <source>
        <dbReference type="Proteomes" id="UP000410492"/>
    </source>
</evidence>
<keyword evidence="6 10" id="KW-0879">Wnt signaling pathway</keyword>
<keyword evidence="12" id="KW-1185">Reference proteome</keyword>
<evidence type="ECO:0000256" key="8">
    <source>
        <dbReference type="ARBA" id="ARBA00023180"/>
    </source>
</evidence>
<organism evidence="11 12">
    <name type="scientific">Callosobruchus maculatus</name>
    <name type="common">Southern cowpea weevil</name>
    <name type="synonym">Pulse bruchid</name>
    <dbReference type="NCBI Taxonomy" id="64391"/>
    <lineage>
        <taxon>Eukaryota</taxon>
        <taxon>Metazoa</taxon>
        <taxon>Ecdysozoa</taxon>
        <taxon>Arthropoda</taxon>
        <taxon>Hexapoda</taxon>
        <taxon>Insecta</taxon>
        <taxon>Pterygota</taxon>
        <taxon>Neoptera</taxon>
        <taxon>Endopterygota</taxon>
        <taxon>Coleoptera</taxon>
        <taxon>Polyphaga</taxon>
        <taxon>Cucujiformia</taxon>
        <taxon>Chrysomeloidea</taxon>
        <taxon>Chrysomelidae</taxon>
        <taxon>Bruchinae</taxon>
        <taxon>Bruchini</taxon>
        <taxon>Callosobruchus</taxon>
    </lineage>
</organism>
<keyword evidence="9" id="KW-0449">Lipoprotein</keyword>
<gene>
    <name evidence="11" type="ORF">CALMAC_LOCUS6745</name>
</gene>
<dbReference type="GO" id="GO:0030182">
    <property type="term" value="P:neuron differentiation"/>
    <property type="evidence" value="ECO:0007669"/>
    <property type="project" value="TreeGrafter"/>
</dbReference>
<dbReference type="PANTHER" id="PTHR12027">
    <property type="entry name" value="WNT RELATED"/>
    <property type="match status" value="1"/>
</dbReference>
<dbReference type="GO" id="GO:0005109">
    <property type="term" value="F:frizzled binding"/>
    <property type="evidence" value="ECO:0007669"/>
    <property type="project" value="TreeGrafter"/>
</dbReference>
<sequence>MQFKKFRRKEMRTAVCYVIVLCILLIEMTSAARRQHRNGTWIRMGMIVDEMMQNDQGMPSCRTLPGLSTGQTRLCQLYMDHMNAVALGAKQALGECKHQFHNRRWNCSLLEDDANVFGPVITI</sequence>
<comment type="subcellular location">
    <subcellularLocation>
        <location evidence="1 10">Secreted</location>
        <location evidence="1 10">Extracellular space</location>
        <location evidence="1 10">Extracellular matrix</location>
    </subcellularLocation>
</comment>
<evidence type="ECO:0000256" key="5">
    <source>
        <dbReference type="ARBA" id="ARBA00022530"/>
    </source>
</evidence>
<evidence type="ECO:0000256" key="6">
    <source>
        <dbReference type="ARBA" id="ARBA00022687"/>
    </source>
</evidence>